<dbReference type="Proteomes" id="UP000634672">
    <property type="component" value="Unassembled WGS sequence"/>
</dbReference>
<dbReference type="EMBL" id="JACOPB010000001">
    <property type="protein sequence ID" value="MBC5706498.1"/>
    <property type="molecule type" value="Genomic_DNA"/>
</dbReference>
<protein>
    <submittedName>
        <fullName evidence="3">GNAT family N-acetyltransferase</fullName>
    </submittedName>
</protein>
<reference evidence="3 4" key="1">
    <citation type="submission" date="2020-08" db="EMBL/GenBank/DDBJ databases">
        <title>Genome public.</title>
        <authorList>
            <person name="Liu C."/>
            <person name="Sun Q."/>
        </authorList>
    </citation>
    <scope>NUCLEOTIDE SEQUENCE [LARGE SCALE GENOMIC DNA]</scope>
    <source>
        <strain evidence="3 4">NSJ-66</strain>
    </source>
</reference>
<accession>A0ABR7GZZ1</accession>
<evidence type="ECO:0000313" key="3">
    <source>
        <dbReference type="EMBL" id="MBC5706498.1"/>
    </source>
</evidence>
<proteinExistence type="predicted"/>
<dbReference type="InterPro" id="IPR016181">
    <property type="entry name" value="Acyl_CoA_acyltransferase"/>
</dbReference>
<keyword evidence="4" id="KW-1185">Reference proteome</keyword>
<gene>
    <name evidence="3" type="ORF">H8S75_00805</name>
</gene>
<dbReference type="PANTHER" id="PTHR31438">
    <property type="entry name" value="LYSINE N-ACYLTRANSFERASE C17G9.06C-RELATED"/>
    <property type="match status" value="1"/>
</dbReference>
<dbReference type="PANTHER" id="PTHR31438:SF1">
    <property type="entry name" value="LYSINE N-ACYLTRANSFERASE C17G9.06C-RELATED"/>
    <property type="match status" value="1"/>
</dbReference>
<dbReference type="RefSeq" id="WP_187018563.1">
    <property type="nucleotide sequence ID" value="NZ_JACOPB010000001.1"/>
</dbReference>
<dbReference type="Pfam" id="PF13523">
    <property type="entry name" value="Acetyltransf_8"/>
    <property type="match status" value="1"/>
</dbReference>
<name>A0ABR7GZZ1_9FIRM</name>
<evidence type="ECO:0000256" key="1">
    <source>
        <dbReference type="ARBA" id="ARBA00023251"/>
    </source>
</evidence>
<feature type="domain" description="N-acetyltransferase" evidence="2">
    <location>
        <begin position="2"/>
        <end position="169"/>
    </location>
</feature>
<dbReference type="Gene3D" id="3.40.630.30">
    <property type="match status" value="1"/>
</dbReference>
<evidence type="ECO:0000259" key="2">
    <source>
        <dbReference type="PROSITE" id="PS51186"/>
    </source>
</evidence>
<comment type="caution">
    <text evidence="3">The sequence shown here is derived from an EMBL/GenBank/DDBJ whole genome shotgun (WGS) entry which is preliminary data.</text>
</comment>
<sequence>MLELRLLNDEDISLVEVWLNKEHVKKWYEIPHLGVSINDWLYELKERNGEFKWLTHLIVLWDGCPIGLCQYYRCEDSREEDFGTLPIKGSYGIDYLIGEEACLGKGLGKEMITSLVNVVFSFPDAQRVTADIDKTNKASERTLLSCGFELLDTGGSRYVLNQRLDKTFRQYCNEIANPDNGEIGV</sequence>
<organism evidence="3 4">
    <name type="scientific">Hungatella hominis</name>
    <dbReference type="NCBI Taxonomy" id="2763050"/>
    <lineage>
        <taxon>Bacteria</taxon>
        <taxon>Bacillati</taxon>
        <taxon>Bacillota</taxon>
        <taxon>Clostridia</taxon>
        <taxon>Lachnospirales</taxon>
        <taxon>Lachnospiraceae</taxon>
        <taxon>Hungatella</taxon>
    </lineage>
</organism>
<dbReference type="InterPro" id="IPR000182">
    <property type="entry name" value="GNAT_dom"/>
</dbReference>
<keyword evidence="1" id="KW-0046">Antibiotic resistance</keyword>
<dbReference type="PROSITE" id="PS51186">
    <property type="entry name" value="GNAT"/>
    <property type="match status" value="1"/>
</dbReference>
<dbReference type="SUPFAM" id="SSF55729">
    <property type="entry name" value="Acyl-CoA N-acyltransferases (Nat)"/>
    <property type="match status" value="1"/>
</dbReference>
<evidence type="ECO:0000313" key="4">
    <source>
        <dbReference type="Proteomes" id="UP000634672"/>
    </source>
</evidence>